<dbReference type="Gene3D" id="3.40.50.300">
    <property type="entry name" value="P-loop containing nucleotide triphosphate hydrolases"/>
    <property type="match status" value="1"/>
</dbReference>
<evidence type="ECO:0000259" key="2">
    <source>
        <dbReference type="Pfam" id="PF19044"/>
    </source>
</evidence>
<evidence type="ECO:0000313" key="4">
    <source>
        <dbReference type="Proteomes" id="UP000179258"/>
    </source>
</evidence>
<accession>A0A1G2R316</accession>
<dbReference type="InterPro" id="IPR051162">
    <property type="entry name" value="T4SS_component"/>
</dbReference>
<dbReference type="InterPro" id="IPR027417">
    <property type="entry name" value="P-loop_NTPase"/>
</dbReference>
<name>A0A1G2R316_9BACT</name>
<dbReference type="SUPFAM" id="SSF52540">
    <property type="entry name" value="P-loop containing nucleoside triphosphate hydrolases"/>
    <property type="match status" value="1"/>
</dbReference>
<dbReference type="Gene3D" id="1.10.8.730">
    <property type="match status" value="1"/>
</dbReference>
<dbReference type="InterPro" id="IPR043964">
    <property type="entry name" value="P-loop_TraG"/>
</dbReference>
<dbReference type="Proteomes" id="UP000179258">
    <property type="component" value="Unassembled WGS sequence"/>
</dbReference>
<dbReference type="AlphaFoldDB" id="A0A1G2R316"/>
<evidence type="ECO:0000256" key="1">
    <source>
        <dbReference type="SAM" id="Coils"/>
    </source>
</evidence>
<organism evidence="3 4">
    <name type="scientific">Candidatus Wildermuthbacteria bacterium RIFCSPHIGHO2_02_FULL_47_17</name>
    <dbReference type="NCBI Taxonomy" id="1802452"/>
    <lineage>
        <taxon>Bacteria</taxon>
        <taxon>Candidatus Wildermuthiibacteriota</taxon>
    </lineage>
</organism>
<dbReference type="CDD" id="cd01127">
    <property type="entry name" value="TrwB_TraG_TraD_VirD4"/>
    <property type="match status" value="1"/>
</dbReference>
<feature type="coiled-coil region" evidence="1">
    <location>
        <begin position="90"/>
        <end position="169"/>
    </location>
</feature>
<keyword evidence="1" id="KW-0175">Coiled coil</keyword>
<feature type="domain" description="TraG P-loop" evidence="2">
    <location>
        <begin position="243"/>
        <end position="546"/>
    </location>
</feature>
<gene>
    <name evidence="3" type="ORF">A3D59_00335</name>
</gene>
<protein>
    <submittedName>
        <fullName evidence="3">Conjugal transfer protein TraC</fullName>
    </submittedName>
</protein>
<dbReference type="EMBL" id="MHTX01000043">
    <property type="protein sequence ID" value="OHA67240.1"/>
    <property type="molecule type" value="Genomic_DNA"/>
</dbReference>
<dbReference type="Pfam" id="PF19044">
    <property type="entry name" value="P-loop_TraG"/>
    <property type="match status" value="1"/>
</dbReference>
<sequence length="602" mass="68213">MAFQLFPKKQPRVPEKVFAEPGIAAADIAAPSSIEVYPSYMRLEERLVKTFFIFSYPRYISTGWFSPVINLDIPMDISLFVHPIDTGLILKQLRRKVTEVQAEIAEREGKGLVRDPQLETAYQDLESLRDRLQTAQERMFRLGVYLTVYADTEQELRDIELTLRGLLESRLIYIKPSLYQQREGFISTSPYGLDELEAHTPMDTGPISSLFPFTSFDLSSNEGILFGINRHNNSLVLFDRFSLENANEIVFGVAGSGKSYAVKLEIIRSLMMGTAVIVLDPENEYKFLADAVGGLFFNISLTSPHHLNPFDLPSPREDERPSDVLRSNIINLVGLMRIMLGGLTPEEDAIIDRGITETYAAKDITPDVDFSKAEVPIMSDFEAVLQSMEGAESLVRRVQKFTRGSYAEFFNQPSNVDMDKELVVFGIRDMEDELRPIAMFIVLRYIWNKVRSSLKKRILVVDEAWWLMRSDDGASFLFGTVKRARKYWLGVTTITQDIGDFMQSSYGRPIVTNSAIRLLMKQSPATIEAVQKTFQLSEEETFLMLEGAVGEGVFFAGQKHAAVKVVASYAEHQLITTSPEEIVKMKRAKEELQKRKEGATDY</sequence>
<evidence type="ECO:0000313" key="3">
    <source>
        <dbReference type="EMBL" id="OHA67240.1"/>
    </source>
</evidence>
<reference evidence="3 4" key="1">
    <citation type="journal article" date="2016" name="Nat. Commun.">
        <title>Thousands of microbial genomes shed light on interconnected biogeochemical processes in an aquifer system.</title>
        <authorList>
            <person name="Anantharaman K."/>
            <person name="Brown C.T."/>
            <person name="Hug L.A."/>
            <person name="Sharon I."/>
            <person name="Castelle C.J."/>
            <person name="Probst A.J."/>
            <person name="Thomas B.C."/>
            <person name="Singh A."/>
            <person name="Wilkins M.J."/>
            <person name="Karaoz U."/>
            <person name="Brodie E.L."/>
            <person name="Williams K.H."/>
            <person name="Hubbard S.S."/>
            <person name="Banfield J.F."/>
        </authorList>
    </citation>
    <scope>NUCLEOTIDE SEQUENCE [LARGE SCALE GENOMIC DNA]</scope>
</reference>
<dbReference type="NCBIfam" id="NF045971">
    <property type="entry name" value="conju_CD1110"/>
    <property type="match status" value="1"/>
</dbReference>
<proteinExistence type="predicted"/>
<comment type="caution">
    <text evidence="3">The sequence shown here is derived from an EMBL/GenBank/DDBJ whole genome shotgun (WGS) entry which is preliminary data.</text>
</comment>
<dbReference type="PANTHER" id="PTHR30121:SF6">
    <property type="entry name" value="SLR6007 PROTEIN"/>
    <property type="match status" value="1"/>
</dbReference>
<dbReference type="PANTHER" id="PTHR30121">
    <property type="entry name" value="UNCHARACTERIZED PROTEIN YJGR-RELATED"/>
    <property type="match status" value="1"/>
</dbReference>